<dbReference type="Proteomes" id="UP001210339">
    <property type="component" value="Chromosome"/>
</dbReference>
<gene>
    <name evidence="12" type="ORF">O6R05_03860</name>
</gene>
<keyword evidence="8" id="KW-0131">Cell cycle</keyword>
<evidence type="ECO:0000313" key="12">
    <source>
        <dbReference type="EMBL" id="WBW50696.1"/>
    </source>
</evidence>
<evidence type="ECO:0000256" key="7">
    <source>
        <dbReference type="ARBA" id="ARBA00023172"/>
    </source>
</evidence>
<evidence type="ECO:0000259" key="10">
    <source>
        <dbReference type="PROSITE" id="PS51898"/>
    </source>
</evidence>
<dbReference type="PROSITE" id="PS51900">
    <property type="entry name" value="CB"/>
    <property type="match status" value="1"/>
</dbReference>
<keyword evidence="5" id="KW-0229">DNA integration</keyword>
<name>A0ABY7QW91_9FIRM</name>
<evidence type="ECO:0000256" key="2">
    <source>
        <dbReference type="ARBA" id="ARBA00022490"/>
    </source>
</evidence>
<dbReference type="InterPro" id="IPR050090">
    <property type="entry name" value="Tyrosine_recombinase_XerCD"/>
</dbReference>
<dbReference type="PANTHER" id="PTHR30349:SF77">
    <property type="entry name" value="TYROSINE RECOMBINASE XERC"/>
    <property type="match status" value="1"/>
</dbReference>
<feature type="domain" description="Tyr recombinase" evidence="10">
    <location>
        <begin position="126"/>
        <end position="307"/>
    </location>
</feature>
<dbReference type="Gene3D" id="1.10.150.130">
    <property type="match status" value="1"/>
</dbReference>
<dbReference type="InterPro" id="IPR004107">
    <property type="entry name" value="Integrase_SAM-like_N"/>
</dbReference>
<evidence type="ECO:0000256" key="9">
    <source>
        <dbReference type="PROSITE-ProRule" id="PRU01248"/>
    </source>
</evidence>
<dbReference type="Pfam" id="PF02899">
    <property type="entry name" value="Phage_int_SAM_1"/>
    <property type="match status" value="1"/>
</dbReference>
<sequence>MQVNYLDDFLSYLSVARGSSPTTQKEYYYDIRKFLCYILVSHEIVNTAQLEDVNIDSVTLDVLKAISKQDIYNYLTFLDRKQKNSNRTKVRKLSAIRSFFKYLTGVVEVLDVNPAEDIEGPKIKRTVPIYLTLDEAIAILDTIDQAKVKEQYKRRDYCIVTIFLNCGLRISEMVSLNVIDVKKDMIRVMGKGQKEREIFLNDACRSAIDAYLKVRPESKSNALFLSMRRNRISPRSVQHMVAKYVEATGLDPNKYTVHKLRHTAATLMYQHGGADILSLQEILGHESVQTTQIYTHVNDAQLKETLKNNPLSSVHAVSDAHSKK</sequence>
<feature type="domain" description="Core-binding (CB)" evidence="11">
    <location>
        <begin position="1"/>
        <end position="104"/>
    </location>
</feature>
<dbReference type="Gene3D" id="1.10.443.10">
    <property type="entry name" value="Intergrase catalytic core"/>
    <property type="match status" value="1"/>
</dbReference>
<evidence type="ECO:0000256" key="5">
    <source>
        <dbReference type="ARBA" id="ARBA00022908"/>
    </source>
</evidence>
<evidence type="ECO:0000259" key="11">
    <source>
        <dbReference type="PROSITE" id="PS51900"/>
    </source>
</evidence>
<dbReference type="InterPro" id="IPR011010">
    <property type="entry name" value="DNA_brk_join_enz"/>
</dbReference>
<keyword evidence="6 9" id="KW-0238">DNA-binding</keyword>
<dbReference type="RefSeq" id="WP_271192221.1">
    <property type="nucleotide sequence ID" value="NZ_CP115667.1"/>
</dbReference>
<evidence type="ECO:0000256" key="1">
    <source>
        <dbReference type="ARBA" id="ARBA00004496"/>
    </source>
</evidence>
<accession>A0ABY7QW91</accession>
<keyword evidence="7" id="KW-0233">DNA recombination</keyword>
<organism evidence="12 13">
    <name type="scientific">Peptoniphilus equinus</name>
    <dbReference type="NCBI Taxonomy" id="3016343"/>
    <lineage>
        <taxon>Bacteria</taxon>
        <taxon>Bacillati</taxon>
        <taxon>Bacillota</taxon>
        <taxon>Tissierellia</taxon>
        <taxon>Tissierellales</taxon>
        <taxon>Peptoniphilaceae</taxon>
        <taxon>Peptoniphilus</taxon>
    </lineage>
</organism>
<keyword evidence="13" id="KW-1185">Reference proteome</keyword>
<keyword evidence="3" id="KW-0132">Cell division</keyword>
<dbReference type="InterPro" id="IPR044068">
    <property type="entry name" value="CB"/>
</dbReference>
<dbReference type="InterPro" id="IPR002104">
    <property type="entry name" value="Integrase_catalytic"/>
</dbReference>
<protein>
    <submittedName>
        <fullName evidence="12">Tyrosine recombinase XerC</fullName>
    </submittedName>
</protein>
<evidence type="ECO:0000256" key="3">
    <source>
        <dbReference type="ARBA" id="ARBA00022618"/>
    </source>
</evidence>
<keyword evidence="4" id="KW-0159">Chromosome partition</keyword>
<dbReference type="SUPFAM" id="SSF56349">
    <property type="entry name" value="DNA breaking-rejoining enzymes"/>
    <property type="match status" value="1"/>
</dbReference>
<evidence type="ECO:0000256" key="4">
    <source>
        <dbReference type="ARBA" id="ARBA00022829"/>
    </source>
</evidence>
<dbReference type="Pfam" id="PF00589">
    <property type="entry name" value="Phage_integrase"/>
    <property type="match status" value="1"/>
</dbReference>
<comment type="subcellular location">
    <subcellularLocation>
        <location evidence="1">Cytoplasm</location>
    </subcellularLocation>
</comment>
<evidence type="ECO:0000256" key="8">
    <source>
        <dbReference type="ARBA" id="ARBA00023306"/>
    </source>
</evidence>
<reference evidence="12 13" key="1">
    <citation type="submission" date="2023-01" db="EMBL/GenBank/DDBJ databases">
        <authorList>
            <person name="Lee S.H."/>
            <person name="Jung H.S."/>
            <person name="Yun J.U."/>
        </authorList>
    </citation>
    <scope>NUCLEOTIDE SEQUENCE [LARGE SCALE GENOMIC DNA]</scope>
    <source>
        <strain evidence="12 13">CBA3646</strain>
    </source>
</reference>
<dbReference type="PROSITE" id="PS51898">
    <property type="entry name" value="TYR_RECOMBINASE"/>
    <property type="match status" value="1"/>
</dbReference>
<evidence type="ECO:0000313" key="13">
    <source>
        <dbReference type="Proteomes" id="UP001210339"/>
    </source>
</evidence>
<evidence type="ECO:0000256" key="6">
    <source>
        <dbReference type="ARBA" id="ARBA00023125"/>
    </source>
</evidence>
<dbReference type="EMBL" id="CP115667">
    <property type="protein sequence ID" value="WBW50696.1"/>
    <property type="molecule type" value="Genomic_DNA"/>
</dbReference>
<proteinExistence type="predicted"/>
<dbReference type="InterPro" id="IPR010998">
    <property type="entry name" value="Integrase_recombinase_N"/>
</dbReference>
<keyword evidence="2" id="KW-0963">Cytoplasm</keyword>
<dbReference type="PANTHER" id="PTHR30349">
    <property type="entry name" value="PHAGE INTEGRASE-RELATED"/>
    <property type="match status" value="1"/>
</dbReference>
<dbReference type="InterPro" id="IPR013762">
    <property type="entry name" value="Integrase-like_cat_sf"/>
</dbReference>